<evidence type="ECO:0000313" key="4">
    <source>
        <dbReference type="Proteomes" id="UP000254808"/>
    </source>
</evidence>
<dbReference type="Proteomes" id="UP000254808">
    <property type="component" value="Chromosome"/>
</dbReference>
<keyword evidence="4" id="KW-1185">Reference proteome</keyword>
<organism evidence="3 4">
    <name type="scientific">Cyclonatronum proteinivorum</name>
    <dbReference type="NCBI Taxonomy" id="1457365"/>
    <lineage>
        <taxon>Bacteria</taxon>
        <taxon>Pseudomonadati</taxon>
        <taxon>Balneolota</taxon>
        <taxon>Balneolia</taxon>
        <taxon>Balneolales</taxon>
        <taxon>Cyclonatronaceae</taxon>
        <taxon>Cyclonatronum</taxon>
    </lineage>
</organism>
<dbReference type="EMBL" id="CP027806">
    <property type="protein sequence ID" value="AXJ02413.1"/>
    <property type="molecule type" value="Genomic_DNA"/>
</dbReference>
<keyword evidence="2" id="KW-0812">Transmembrane</keyword>
<evidence type="ECO:0000313" key="3">
    <source>
        <dbReference type="EMBL" id="AXJ02413.1"/>
    </source>
</evidence>
<evidence type="ECO:0000256" key="1">
    <source>
        <dbReference type="SAM" id="MobiDB-lite"/>
    </source>
</evidence>
<sequence>MEILPVVAAVELESAWLLIGFFVFVAVCAAAAMLILLKQHNYGLPPNSTQAIMLVMLLVTMLISLLVAAGLYRLSSELRDQSPPPAIESPQSHALPGTEPQTSTSLTAETE</sequence>
<name>A0A345UPL1_9BACT</name>
<keyword evidence="2" id="KW-0472">Membrane</keyword>
<reference evidence="3 4" key="1">
    <citation type="submission" date="2018-03" db="EMBL/GenBank/DDBJ databases">
        <title>Phenotypic and genomic properties of Cyclonatronum proteinivorum gen. nov., sp. nov., a haloalkaliphilic bacteroidete from soda lakes possessing Na+-translocating rhodopsin.</title>
        <authorList>
            <person name="Toshchakov S.V."/>
            <person name="Korzhenkov A."/>
            <person name="Samarov N.I."/>
            <person name="Kublanov I.V."/>
            <person name="Muntyan M.S."/>
            <person name="Sorokin D.Y."/>
        </authorList>
    </citation>
    <scope>NUCLEOTIDE SEQUENCE [LARGE SCALE GENOMIC DNA]</scope>
    <source>
        <strain evidence="3 4">Omega</strain>
    </source>
</reference>
<dbReference type="KEGG" id="cprv:CYPRO_3179"/>
<dbReference type="RefSeq" id="WP_114985501.1">
    <property type="nucleotide sequence ID" value="NZ_CP027806.1"/>
</dbReference>
<accession>A0A345UPL1</accession>
<protein>
    <submittedName>
        <fullName evidence="3">Uncharacterized protein</fullName>
    </submittedName>
</protein>
<feature type="transmembrane region" description="Helical" evidence="2">
    <location>
        <begin position="49"/>
        <end position="72"/>
    </location>
</feature>
<feature type="region of interest" description="Disordered" evidence="1">
    <location>
        <begin position="79"/>
        <end position="111"/>
    </location>
</feature>
<proteinExistence type="predicted"/>
<feature type="compositionally biased region" description="Polar residues" evidence="1">
    <location>
        <begin position="99"/>
        <end position="111"/>
    </location>
</feature>
<gene>
    <name evidence="3" type="ORF">CYPRO_3179</name>
</gene>
<evidence type="ECO:0000256" key="2">
    <source>
        <dbReference type="SAM" id="Phobius"/>
    </source>
</evidence>
<feature type="transmembrane region" description="Helical" evidence="2">
    <location>
        <begin position="15"/>
        <end position="37"/>
    </location>
</feature>
<keyword evidence="2" id="KW-1133">Transmembrane helix</keyword>
<dbReference type="AlphaFoldDB" id="A0A345UPL1"/>